<keyword evidence="2" id="KW-1185">Reference proteome</keyword>
<name>A0ABZ0IIL8_9BACT</name>
<organism evidence="1 2">
    <name type="scientific">Imperialibacter roseus</name>
    <dbReference type="NCBI Taxonomy" id="1324217"/>
    <lineage>
        <taxon>Bacteria</taxon>
        <taxon>Pseudomonadati</taxon>
        <taxon>Bacteroidota</taxon>
        <taxon>Cytophagia</taxon>
        <taxon>Cytophagales</taxon>
        <taxon>Flammeovirgaceae</taxon>
        <taxon>Imperialibacter</taxon>
    </lineage>
</organism>
<evidence type="ECO:0000313" key="1">
    <source>
        <dbReference type="EMBL" id="WOK04875.1"/>
    </source>
</evidence>
<accession>A0ABZ0IIL8</accession>
<protein>
    <submittedName>
        <fullName evidence="1">DUF2911 domain-containing protein</fullName>
    </submittedName>
</protein>
<dbReference type="InterPro" id="IPR021314">
    <property type="entry name" value="DUF2911"/>
</dbReference>
<dbReference type="Proteomes" id="UP001302349">
    <property type="component" value="Chromosome"/>
</dbReference>
<proteinExistence type="predicted"/>
<dbReference type="Pfam" id="PF11138">
    <property type="entry name" value="DUF2911"/>
    <property type="match status" value="1"/>
</dbReference>
<reference evidence="1 2" key="1">
    <citation type="journal article" date="2023" name="Microbiol. Resour. Announc.">
        <title>Complete Genome Sequence of Imperialibacter roseus strain P4T.</title>
        <authorList>
            <person name="Tizabi D.R."/>
            <person name="Bachvaroff T."/>
            <person name="Hill R.T."/>
        </authorList>
    </citation>
    <scope>NUCLEOTIDE SEQUENCE [LARGE SCALE GENOMIC DNA]</scope>
    <source>
        <strain evidence="1 2">P4T</strain>
    </source>
</reference>
<gene>
    <name evidence="1" type="ORF">RT717_17470</name>
</gene>
<evidence type="ECO:0000313" key="2">
    <source>
        <dbReference type="Proteomes" id="UP001302349"/>
    </source>
</evidence>
<dbReference type="EMBL" id="CP136051">
    <property type="protein sequence ID" value="WOK04875.1"/>
    <property type="molecule type" value="Genomic_DNA"/>
</dbReference>
<dbReference type="RefSeq" id="WP_317487673.1">
    <property type="nucleotide sequence ID" value="NZ_CP136051.1"/>
</dbReference>
<sequence>MKKVLFVLGLALLVYGGYTAYEFYNSLGLSPRGQATYQTQDITIDLDYGRPYKRGRKVFGGLVPYGEYWRTGANEATEIEFSRDVVFGGKPIKKGRYRLYTIPESARWTIVLNSELAQWGKFEPNYDLDVLRVEVPVLNPKEEVEQLTMEFQPDENGTQLLFKWNRTLTRVPIKWENPPVSSLK</sequence>